<keyword evidence="2" id="KW-1185">Reference proteome</keyword>
<evidence type="ECO:0008006" key="3">
    <source>
        <dbReference type="Google" id="ProtNLM"/>
    </source>
</evidence>
<reference evidence="1 2" key="1">
    <citation type="submission" date="2024-03" db="EMBL/GenBank/DDBJ databases">
        <authorList>
            <consortium name="ELIXIR-Norway"/>
            <consortium name="Elixir Norway"/>
        </authorList>
    </citation>
    <scope>NUCLEOTIDE SEQUENCE [LARGE SCALE GENOMIC DNA]</scope>
</reference>
<protein>
    <recommendedName>
        <fullName evidence="3">Secreted protein</fullName>
    </recommendedName>
</protein>
<name>A0ABP1A725_9BRYO</name>
<evidence type="ECO:0000313" key="2">
    <source>
        <dbReference type="Proteomes" id="UP001497522"/>
    </source>
</evidence>
<sequence>MQSCSVQRVAYALPKTPLLVDRACAFLACKSRLCAFARGFSESCSDSLMLSPVLFFFFFLRVLIQLTMCSSHGSKDRNKCSVVRESVSCLLRCRYGRGTTTTTSGTRPALKLSLK</sequence>
<gene>
    <name evidence="1" type="ORF">CSSPJE1EN2_LOCUS1293</name>
</gene>
<dbReference type="Proteomes" id="UP001497522">
    <property type="component" value="Chromosome 1"/>
</dbReference>
<organism evidence="1 2">
    <name type="scientific">Sphagnum jensenii</name>
    <dbReference type="NCBI Taxonomy" id="128206"/>
    <lineage>
        <taxon>Eukaryota</taxon>
        <taxon>Viridiplantae</taxon>
        <taxon>Streptophyta</taxon>
        <taxon>Embryophyta</taxon>
        <taxon>Bryophyta</taxon>
        <taxon>Sphagnophytina</taxon>
        <taxon>Sphagnopsida</taxon>
        <taxon>Sphagnales</taxon>
        <taxon>Sphagnaceae</taxon>
        <taxon>Sphagnum</taxon>
    </lineage>
</organism>
<proteinExistence type="predicted"/>
<dbReference type="EMBL" id="OZ023702">
    <property type="protein sequence ID" value="CAK9858298.1"/>
    <property type="molecule type" value="Genomic_DNA"/>
</dbReference>
<accession>A0ABP1A725</accession>
<evidence type="ECO:0000313" key="1">
    <source>
        <dbReference type="EMBL" id="CAK9858298.1"/>
    </source>
</evidence>